<evidence type="ECO:0000313" key="3">
    <source>
        <dbReference type="Proteomes" id="UP000178820"/>
    </source>
</evidence>
<dbReference type="STRING" id="1802207.A3D44_02905"/>
<keyword evidence="1" id="KW-0812">Transmembrane</keyword>
<dbReference type="Proteomes" id="UP000178820">
    <property type="component" value="Unassembled WGS sequence"/>
</dbReference>
<gene>
    <name evidence="2" type="ORF">A3D44_02905</name>
</gene>
<evidence type="ECO:0000256" key="1">
    <source>
        <dbReference type="SAM" id="Phobius"/>
    </source>
</evidence>
<dbReference type="AlphaFoldDB" id="A0A1G2I5Q0"/>
<dbReference type="Gene3D" id="2.60.40.1170">
    <property type="entry name" value="Mu homology domain, subdomain B"/>
    <property type="match status" value="1"/>
</dbReference>
<sequence length="523" mass="58573">MKKILKNKNIVFIIMVAVLIAGFFIFWYYREQVFSKEILKLEILGPDTAVVGQEIEYMVTYKNNGNFSLENPKLIFQLPDNSLTEDSKLRLEQELGDIYPGDQRSIIFKARLLGKEQDVKIAHAWLSYTPHNLSARYERDTTFPIKLEVVPITLTYDLPSKLEKGKEITYSVNYFSNVDYPLENLSLKIEPLDGFSIKSAQPSSLDNVEWKLETLSKAQGGRISITGVVEKETGSALPFLAQLGMWQGGRFVLIKEAKYDVEVIRPLLFISQHINGSDGYVASPGEKLHYVVFIRNISNTPFNDVFIEGHLEGEGFDASTLSSSDGQIRFNDKSIIWPSNQILKLRHLAPNQEISVAFDVILKNDWTISESEKNNVSVKNSVTVSGTNQIFKTPVNSNLNISQKANTQDQTSYLVTWRASNDFNDVKNIKVRAVLPEGVAIVDNIIPEDEALHFSWDNSSREMVWLAGDLSAGSAKNLTFEVMVSLPLIQVGQSIIVSQATISGEDQFTGAIIKVTAPAISTY</sequence>
<comment type="caution">
    <text evidence="2">The sequence shown here is derived from an EMBL/GenBank/DDBJ whole genome shotgun (WGS) entry which is preliminary data.</text>
</comment>
<protein>
    <recommendedName>
        <fullName evidence="4">DUF11 domain-containing protein</fullName>
    </recommendedName>
</protein>
<feature type="transmembrane region" description="Helical" evidence="1">
    <location>
        <begin position="9"/>
        <end position="29"/>
    </location>
</feature>
<dbReference type="EMBL" id="MHOT01000012">
    <property type="protein sequence ID" value="OGZ69378.1"/>
    <property type="molecule type" value="Genomic_DNA"/>
</dbReference>
<organism evidence="2 3">
    <name type="scientific">Candidatus Staskawiczbacteria bacterium RIFCSPHIGHO2_02_FULL_42_22</name>
    <dbReference type="NCBI Taxonomy" id="1802207"/>
    <lineage>
        <taxon>Bacteria</taxon>
        <taxon>Candidatus Staskawicziibacteriota</taxon>
    </lineage>
</organism>
<evidence type="ECO:0008006" key="4">
    <source>
        <dbReference type="Google" id="ProtNLM"/>
    </source>
</evidence>
<accession>A0A1G2I5Q0</accession>
<name>A0A1G2I5Q0_9BACT</name>
<evidence type="ECO:0000313" key="2">
    <source>
        <dbReference type="EMBL" id="OGZ69378.1"/>
    </source>
</evidence>
<reference evidence="2 3" key="1">
    <citation type="journal article" date="2016" name="Nat. Commun.">
        <title>Thousands of microbial genomes shed light on interconnected biogeochemical processes in an aquifer system.</title>
        <authorList>
            <person name="Anantharaman K."/>
            <person name="Brown C.T."/>
            <person name="Hug L.A."/>
            <person name="Sharon I."/>
            <person name="Castelle C.J."/>
            <person name="Probst A.J."/>
            <person name="Thomas B.C."/>
            <person name="Singh A."/>
            <person name="Wilkins M.J."/>
            <person name="Karaoz U."/>
            <person name="Brodie E.L."/>
            <person name="Williams K.H."/>
            <person name="Hubbard S.S."/>
            <person name="Banfield J.F."/>
        </authorList>
    </citation>
    <scope>NUCLEOTIDE SEQUENCE [LARGE SCALE GENOMIC DNA]</scope>
</reference>
<keyword evidence="1" id="KW-0472">Membrane</keyword>
<proteinExistence type="predicted"/>
<keyword evidence="1" id="KW-1133">Transmembrane helix</keyword>